<name>A0AAJ7XFK5_PETMA</name>
<evidence type="ECO:0000313" key="10">
    <source>
        <dbReference type="RefSeq" id="XP_032832357.1"/>
    </source>
</evidence>
<dbReference type="GO" id="GO:0046872">
    <property type="term" value="F:metal ion binding"/>
    <property type="evidence" value="ECO:0007669"/>
    <property type="project" value="UniProtKB-KW"/>
</dbReference>
<comment type="cofactor">
    <cofactor evidence="1">
        <name>a divalent metal cation</name>
        <dbReference type="ChEBI" id="CHEBI:60240"/>
    </cofactor>
</comment>
<evidence type="ECO:0000256" key="3">
    <source>
        <dbReference type="ARBA" id="ARBA00006958"/>
    </source>
</evidence>
<gene>
    <name evidence="10" type="primary">LOC116955406</name>
</gene>
<dbReference type="GO" id="GO:0004518">
    <property type="term" value="F:nuclease activity"/>
    <property type="evidence" value="ECO:0007669"/>
    <property type="project" value="UniProtKB-KW"/>
</dbReference>
<evidence type="ECO:0000256" key="4">
    <source>
        <dbReference type="ARBA" id="ARBA00022722"/>
    </source>
</evidence>
<evidence type="ECO:0000313" key="9">
    <source>
        <dbReference type="Proteomes" id="UP001318040"/>
    </source>
</evidence>
<dbReference type="Pfam" id="PF13359">
    <property type="entry name" value="DDE_Tnp_4"/>
    <property type="match status" value="1"/>
</dbReference>
<dbReference type="RefSeq" id="XP_032832357.1">
    <property type="nucleotide sequence ID" value="XM_032976466.1"/>
</dbReference>
<keyword evidence="7" id="KW-0539">Nucleus</keyword>
<evidence type="ECO:0000256" key="6">
    <source>
        <dbReference type="ARBA" id="ARBA00022801"/>
    </source>
</evidence>
<dbReference type="GO" id="GO:0005634">
    <property type="term" value="C:nucleus"/>
    <property type="evidence" value="ECO:0007669"/>
    <property type="project" value="UniProtKB-SubCell"/>
</dbReference>
<dbReference type="AlphaFoldDB" id="A0AAJ7XFK5"/>
<dbReference type="PANTHER" id="PTHR22930:SF85">
    <property type="entry name" value="GH03217P-RELATED"/>
    <property type="match status" value="1"/>
</dbReference>
<keyword evidence="6" id="KW-0378">Hydrolase</keyword>
<dbReference type="InterPro" id="IPR027806">
    <property type="entry name" value="HARBI1_dom"/>
</dbReference>
<dbReference type="KEGG" id="pmrn:116955406"/>
<dbReference type="Proteomes" id="UP001318040">
    <property type="component" value="Chromosome 59"/>
</dbReference>
<keyword evidence="4" id="KW-0540">Nuclease</keyword>
<feature type="domain" description="DDE Tnp4" evidence="8">
    <location>
        <begin position="196"/>
        <end position="346"/>
    </location>
</feature>
<reference evidence="10" key="1">
    <citation type="submission" date="2025-08" db="UniProtKB">
        <authorList>
            <consortium name="RefSeq"/>
        </authorList>
    </citation>
    <scope>IDENTIFICATION</scope>
    <source>
        <tissue evidence="10">Sperm</tissue>
    </source>
</reference>
<evidence type="ECO:0000256" key="7">
    <source>
        <dbReference type="ARBA" id="ARBA00023242"/>
    </source>
</evidence>
<organism evidence="9 10">
    <name type="scientific">Petromyzon marinus</name>
    <name type="common">Sea lamprey</name>
    <dbReference type="NCBI Taxonomy" id="7757"/>
    <lineage>
        <taxon>Eukaryota</taxon>
        <taxon>Metazoa</taxon>
        <taxon>Chordata</taxon>
        <taxon>Craniata</taxon>
        <taxon>Vertebrata</taxon>
        <taxon>Cyclostomata</taxon>
        <taxon>Hyperoartia</taxon>
        <taxon>Petromyzontiformes</taxon>
        <taxon>Petromyzontidae</taxon>
        <taxon>Petromyzon</taxon>
    </lineage>
</organism>
<accession>A0AAJ7XFK5</accession>
<proteinExistence type="inferred from homology"/>
<comment type="subcellular location">
    <subcellularLocation>
        <location evidence="2">Nucleus</location>
    </subcellularLocation>
</comment>
<comment type="similarity">
    <text evidence="3">Belongs to the HARBI1 family.</text>
</comment>
<evidence type="ECO:0000256" key="2">
    <source>
        <dbReference type="ARBA" id="ARBA00004123"/>
    </source>
</evidence>
<dbReference type="GO" id="GO:0016787">
    <property type="term" value="F:hydrolase activity"/>
    <property type="evidence" value="ECO:0007669"/>
    <property type="project" value="UniProtKB-KW"/>
</dbReference>
<dbReference type="PANTHER" id="PTHR22930">
    <property type="match status" value="1"/>
</dbReference>
<evidence type="ECO:0000256" key="1">
    <source>
        <dbReference type="ARBA" id="ARBA00001968"/>
    </source>
</evidence>
<evidence type="ECO:0000256" key="5">
    <source>
        <dbReference type="ARBA" id="ARBA00022723"/>
    </source>
</evidence>
<keyword evidence="9" id="KW-1185">Reference proteome</keyword>
<keyword evidence="5" id="KW-0479">Metal-binding</keyword>
<sequence length="406" mass="44090">MGENIALAMLLCEFVADDDLTACALVELTASVANAAAAAAAALTTTTTPTTTTTTTAVVEVLEATGGRGARSEGSPGGRHSLYPGATFRDCYRVERSTFQTLCERLAPQFANRSVGMEKKILCSLWLLGNQESFQDVANRFGMGKGTLHYVFRSVVQALSKCQAEAIKWPSVDQLAKVAQGFRDKSGFPGVVGALGGTHIPIRGPPSRRNAYVNRSGFPSIHLQAVCDSRLRFLDVDTGRPGSTEGAEALRKSPLWSRLEGLRTMDYHLLADSAYPLETFLLSPYGDDGHLTELQRNYNRVHGSTRADIERAFGLLRRKWRRLKYLDMTAVAYIPAVISAACVLHNFLIDIERLGGDETDPDTHDDDDGNPGCANRDVELTAASKRDGIARTLATTGFRTSRTSPE</sequence>
<evidence type="ECO:0000259" key="8">
    <source>
        <dbReference type="Pfam" id="PF13359"/>
    </source>
</evidence>
<protein>
    <submittedName>
        <fullName evidence="10">Nuclease HARBI1</fullName>
    </submittedName>
</protein>
<dbReference type="InterPro" id="IPR045249">
    <property type="entry name" value="HARBI1-like"/>
</dbReference>